<evidence type="ECO:0000313" key="2">
    <source>
        <dbReference type="Proteomes" id="UP000224634"/>
    </source>
</evidence>
<comment type="caution">
    <text evidence="1">The sequence shown here is derived from an EMBL/GenBank/DDBJ whole genome shotgun (WGS) entry which is preliminary data.</text>
</comment>
<dbReference type="AlphaFoldDB" id="A0A2B7Y453"/>
<protein>
    <submittedName>
        <fullName evidence="1">Uncharacterized protein</fullName>
    </submittedName>
</protein>
<accession>A0A2B7Y453</accession>
<dbReference type="Proteomes" id="UP000224634">
    <property type="component" value="Unassembled WGS sequence"/>
</dbReference>
<sequence>MYHYTQAALETHAMSPTLSGGAQGFGGGLIDSEGSQTLDQSSIHAAHASDTLPWCKDHSANCWVDINGV</sequence>
<keyword evidence="2" id="KW-1185">Reference proteome</keyword>
<gene>
    <name evidence="1" type="ORF">AJ80_05487</name>
</gene>
<organism evidence="1 2">
    <name type="scientific">Polytolypa hystricis (strain UAMH7299)</name>
    <dbReference type="NCBI Taxonomy" id="1447883"/>
    <lineage>
        <taxon>Eukaryota</taxon>
        <taxon>Fungi</taxon>
        <taxon>Dikarya</taxon>
        <taxon>Ascomycota</taxon>
        <taxon>Pezizomycotina</taxon>
        <taxon>Eurotiomycetes</taxon>
        <taxon>Eurotiomycetidae</taxon>
        <taxon>Onygenales</taxon>
        <taxon>Onygenales incertae sedis</taxon>
        <taxon>Polytolypa</taxon>
    </lineage>
</organism>
<name>A0A2B7Y453_POLH7</name>
<dbReference type="EMBL" id="PDNA01000081">
    <property type="protein sequence ID" value="PGH15622.1"/>
    <property type="molecule type" value="Genomic_DNA"/>
</dbReference>
<evidence type="ECO:0000313" key="1">
    <source>
        <dbReference type="EMBL" id="PGH15622.1"/>
    </source>
</evidence>
<reference evidence="1 2" key="1">
    <citation type="submission" date="2017-10" db="EMBL/GenBank/DDBJ databases">
        <title>Comparative genomics in systemic dimorphic fungi from Ajellomycetaceae.</title>
        <authorList>
            <person name="Munoz J.F."/>
            <person name="Mcewen J.G."/>
            <person name="Clay O.K."/>
            <person name="Cuomo C.A."/>
        </authorList>
    </citation>
    <scope>NUCLEOTIDE SEQUENCE [LARGE SCALE GENOMIC DNA]</scope>
    <source>
        <strain evidence="1 2">UAMH7299</strain>
    </source>
</reference>
<proteinExistence type="predicted"/>